<dbReference type="InterPro" id="IPR012334">
    <property type="entry name" value="Pectin_lyas_fold"/>
</dbReference>
<accession>A0A1H3J2J4</accession>
<dbReference type="RefSeq" id="WP_176973977.1">
    <property type="nucleotide sequence ID" value="NZ_FNOY01000030.1"/>
</dbReference>
<reference evidence="3 4" key="1">
    <citation type="submission" date="2016-10" db="EMBL/GenBank/DDBJ databases">
        <authorList>
            <person name="de Groot N.N."/>
        </authorList>
    </citation>
    <scope>NUCLEOTIDE SEQUENCE [LARGE SCALE GENOMIC DNA]</scope>
    <source>
        <strain evidence="3 4">Nm1</strain>
    </source>
</reference>
<protein>
    <submittedName>
        <fullName evidence="3">Right handed beta helix region</fullName>
    </submittedName>
</protein>
<dbReference type="SUPFAM" id="SSF101898">
    <property type="entry name" value="NHL repeat"/>
    <property type="match status" value="1"/>
</dbReference>
<feature type="domain" description="Right handed beta helix" evidence="2">
    <location>
        <begin position="447"/>
        <end position="584"/>
    </location>
</feature>
<dbReference type="InterPro" id="IPR015915">
    <property type="entry name" value="Kelch-typ_b-propeller"/>
</dbReference>
<dbReference type="InterPro" id="IPR011050">
    <property type="entry name" value="Pectin_lyase_fold/virulence"/>
</dbReference>
<organism evidence="3 4">
    <name type="scientific">Nitrosomonas halophila</name>
    <dbReference type="NCBI Taxonomy" id="44576"/>
    <lineage>
        <taxon>Bacteria</taxon>
        <taxon>Pseudomonadati</taxon>
        <taxon>Pseudomonadota</taxon>
        <taxon>Betaproteobacteria</taxon>
        <taxon>Nitrosomonadales</taxon>
        <taxon>Nitrosomonadaceae</taxon>
        <taxon>Nitrosomonas</taxon>
    </lineage>
</organism>
<dbReference type="Gene3D" id="2.160.20.10">
    <property type="entry name" value="Single-stranded right-handed beta-helix, Pectin lyase-like"/>
    <property type="match status" value="1"/>
</dbReference>
<proteinExistence type="predicted"/>
<keyword evidence="4" id="KW-1185">Reference proteome</keyword>
<dbReference type="Pfam" id="PF13229">
    <property type="entry name" value="Beta_helix"/>
    <property type="match status" value="1"/>
</dbReference>
<evidence type="ECO:0000256" key="1">
    <source>
        <dbReference type="SAM" id="MobiDB-lite"/>
    </source>
</evidence>
<evidence type="ECO:0000259" key="2">
    <source>
        <dbReference type="Pfam" id="PF13229"/>
    </source>
</evidence>
<dbReference type="Gene3D" id="2.120.10.80">
    <property type="entry name" value="Kelch-type beta propeller"/>
    <property type="match status" value="1"/>
</dbReference>
<feature type="compositionally biased region" description="Basic residues" evidence="1">
    <location>
        <begin position="719"/>
        <end position="728"/>
    </location>
</feature>
<dbReference type="AlphaFoldDB" id="A0A1H3J2J4"/>
<dbReference type="InterPro" id="IPR039448">
    <property type="entry name" value="Beta_helix"/>
</dbReference>
<dbReference type="Proteomes" id="UP000198640">
    <property type="component" value="Unassembled WGS sequence"/>
</dbReference>
<dbReference type="EMBL" id="FNOY01000030">
    <property type="protein sequence ID" value="SDY34132.1"/>
    <property type="molecule type" value="Genomic_DNA"/>
</dbReference>
<gene>
    <name evidence="3" type="ORF">SAMN05421881_10304</name>
</gene>
<evidence type="ECO:0000313" key="4">
    <source>
        <dbReference type="Proteomes" id="UP000198640"/>
    </source>
</evidence>
<name>A0A1H3J2J4_9PROT</name>
<dbReference type="STRING" id="44576.SAMN05421881_10304"/>
<dbReference type="PROSITE" id="PS51257">
    <property type="entry name" value="PROKAR_LIPOPROTEIN"/>
    <property type="match status" value="1"/>
</dbReference>
<sequence>MLMKKSSLYQYRAYSRILAMAALMIMYGIYSCSSVHAEEKSELKRLRELVSTMQPGEWLEIPNTSAPLVTRAEHDSIMAAAPKGAFGFWGVVGPSGVFQAWGGAGFDVINHDWYFTGGGHNDYGGNEVYRFSFRTLSWERLTAPSPYDPQTKRPYIGPVSRHTYDAVVWWPSTRTLWVGGGSGYLPDGDQQAPLPGIWEFNPETKEWTLHNHKGLPAPTHLIIHPKRDVLWGFFGFGQKGYQREYSADGSARDVNYGYFGDHMTTANILTAKDEKIYVIDRGAGMNRAITATDGIGRIVLVERWPQDIPNLFNKGVAYDSVYDRFVFWDGSKTIWTWDFSDKKFRSFPTKKSPPSDQSLSNGSFGKFIYLSEVKVFAAYGHSRGNVWLYKAAPPEAGALLDPHVPRAAIGERKFTSIQDAFNAARHGDIVTILPGIWREGATITADNITIEASGAHLKNATVGGKATLVIKGNNTLIRGLEVSGMAVSGGNGAAIRQEGKNLTLQKVYFHDGQQGVLAGNNTGSTIIVEDSVFERLGHGGSAHGIYANHIDHLIIRGSKFLSSKGQGHEIKSRAAKTTIENSIVASLEGVDSRLIDVPNGGITVIRNNILQMGPKTSNNDMIGIGLEQRGGAGPNYHQWPQNSTLIQGNTIIDDLGRNSRLVHWRDVPEPTVFENTIIGFSAKQVPPQNTWHGNRHAAGFPDYPYLPRENTPTYNNRGQKNKNLKFRHSSPENRSLGQN</sequence>
<dbReference type="SUPFAM" id="SSF51126">
    <property type="entry name" value="Pectin lyase-like"/>
    <property type="match status" value="1"/>
</dbReference>
<feature type="region of interest" description="Disordered" evidence="1">
    <location>
        <begin position="702"/>
        <end position="739"/>
    </location>
</feature>
<evidence type="ECO:0000313" key="3">
    <source>
        <dbReference type="EMBL" id="SDY34132.1"/>
    </source>
</evidence>